<dbReference type="Proteomes" id="UP000006253">
    <property type="component" value="Unassembled WGS sequence"/>
</dbReference>
<dbReference type="SUPFAM" id="SSF56801">
    <property type="entry name" value="Acetyl-CoA synthetase-like"/>
    <property type="match status" value="1"/>
</dbReference>
<dbReference type="InterPro" id="IPR042099">
    <property type="entry name" value="ANL_N_sf"/>
</dbReference>
<dbReference type="Gene3D" id="3.40.50.12780">
    <property type="entry name" value="N-terminal domain of ligase-like"/>
    <property type="match status" value="2"/>
</dbReference>
<proteinExistence type="predicted"/>
<dbReference type="PRINTS" id="PR00154">
    <property type="entry name" value="AMPBINDING"/>
</dbReference>
<evidence type="ECO:0000313" key="2">
    <source>
        <dbReference type="EMBL" id="EKO14300.1"/>
    </source>
</evidence>
<dbReference type="CDD" id="cd17640">
    <property type="entry name" value="LC_FACS_like"/>
    <property type="match status" value="1"/>
</dbReference>
<dbReference type="PANTHER" id="PTHR43813:SF1">
    <property type="entry name" value="ACYL-ACTIVATING ENZYME 16, CHLOROPLASTIC-RELATED"/>
    <property type="match status" value="1"/>
</dbReference>
<sequence length="645" mass="72290">MKTATIPKIQSKTLYNVMKASAETFADSTAQYYKPDGKNYQANSFKNLYETVQQIGCGLISLGIEPGTPIGLIADSGARWLWCSMGITNIGCVDVPRGTDSTSDDLRYILNHAECSIAFLENETALKKVLSQKSEFPHLKKIILSDQKGTLEDTESFEIILLNDLIEKGKTWIQNKGKDEFHKRGSAIREEDLATIVYTSGTTGKPKGVMLTHKNIVFNVDSALQGEDLNVYPTDRSMAYLPPWHIAERLVETVCIRAGGAEAFTSVSTLSQDLADIKPTLLLSVPRVWESLYNKIHDKVRNSSPVQQALFGAFKEIAITYYKHLSRLQDLEYSLVEQSTFASLWQKLISLWIVILLWIPNQISQLAFNKIKQGLGGELRFALSGAGALPQYIDTFFNAIGIPILEGYGMTELSGISTRRIFGEITVGTLGRCIPGVQIKLMDEKGNEITKPGIKGIAWHKGDHVMKGYYKEPEKTKEILSSDGWLNSGDLLAWTTSGELKYSGRAKDTIVLLGGENLEPEPIEFALVRSRFIQQAMVVGHDQKTLGALIVPDKETLEKYLKEFKSKMLNEVENLNGDSDIITLFKNEIKTFVSSENGFKNFEKVSNFRILNKKFEPGDELTQTMKIKRNIVADKYKKEIEEMYR</sequence>
<dbReference type="EMBL" id="AHMY02000056">
    <property type="protein sequence ID" value="EKO14300.1"/>
    <property type="molecule type" value="Genomic_DNA"/>
</dbReference>
<reference evidence="2 3" key="1">
    <citation type="submission" date="2012-10" db="EMBL/GenBank/DDBJ databases">
        <authorList>
            <person name="Harkins D.M."/>
            <person name="Durkin A.S."/>
            <person name="Brinkac L.M."/>
            <person name="Selengut J.D."/>
            <person name="Sanka R."/>
            <person name="DePew J."/>
            <person name="Purushe J."/>
            <person name="Peacock S.J."/>
            <person name="Thaipadungpanit J."/>
            <person name="Wuthiekanun V.W."/>
            <person name="Day N.P."/>
            <person name="Vinetz J.M."/>
            <person name="Sutton G.G."/>
            <person name="Nelson W.C."/>
            <person name="Fouts D.E."/>
        </authorList>
    </citation>
    <scope>NUCLEOTIDE SEQUENCE [LARGE SCALE GENOMIC DNA]</scope>
    <source>
        <strain evidence="2 3">H1</strain>
    </source>
</reference>
<dbReference type="InterPro" id="IPR000873">
    <property type="entry name" value="AMP-dep_synth/lig_dom"/>
</dbReference>
<evidence type="ECO:0000259" key="1">
    <source>
        <dbReference type="Pfam" id="PF00501"/>
    </source>
</evidence>
<dbReference type="InterPro" id="IPR020845">
    <property type="entry name" value="AMP-binding_CS"/>
</dbReference>
<dbReference type="AlphaFoldDB" id="A0A0E2AZK7"/>
<dbReference type="InterPro" id="IPR052987">
    <property type="entry name" value="Chloroplast_AMP-bd_Enzymes"/>
</dbReference>
<dbReference type="PANTHER" id="PTHR43813">
    <property type="entry name" value="ACYL-ACTIVATING ENZYME 16, CHLOROPLASTIC-RELATED"/>
    <property type="match status" value="1"/>
</dbReference>
<comment type="caution">
    <text evidence="2">The sequence shown here is derived from an EMBL/GenBank/DDBJ whole genome shotgun (WGS) entry which is preliminary data.</text>
</comment>
<dbReference type="Pfam" id="PF00501">
    <property type="entry name" value="AMP-binding"/>
    <property type="match status" value="1"/>
</dbReference>
<organism evidence="2 3">
    <name type="scientific">Leptospira kirschneri str. H1</name>
    <dbReference type="NCBI Taxonomy" id="1049966"/>
    <lineage>
        <taxon>Bacteria</taxon>
        <taxon>Pseudomonadati</taxon>
        <taxon>Spirochaetota</taxon>
        <taxon>Spirochaetia</taxon>
        <taxon>Leptospirales</taxon>
        <taxon>Leptospiraceae</taxon>
        <taxon>Leptospira</taxon>
    </lineage>
</organism>
<dbReference type="Pfam" id="PF23562">
    <property type="entry name" value="AMP-binding_C_3"/>
    <property type="match status" value="1"/>
</dbReference>
<dbReference type="RefSeq" id="WP_004766484.1">
    <property type="nucleotide sequence ID" value="NZ_AHMY02000056.1"/>
</dbReference>
<feature type="domain" description="AMP-dependent synthetase/ligase" evidence="1">
    <location>
        <begin position="20"/>
        <end position="470"/>
    </location>
</feature>
<gene>
    <name evidence="2" type="ORF">LEP1GSC081_0862</name>
</gene>
<dbReference type="InterPro" id="IPR020459">
    <property type="entry name" value="AMP-binding"/>
</dbReference>
<evidence type="ECO:0000313" key="3">
    <source>
        <dbReference type="Proteomes" id="UP000006253"/>
    </source>
</evidence>
<protein>
    <submittedName>
        <fullName evidence="2">AMP-binding enzyme</fullName>
    </submittedName>
</protein>
<name>A0A0E2AZK7_9LEPT</name>
<dbReference type="PROSITE" id="PS00455">
    <property type="entry name" value="AMP_BINDING"/>
    <property type="match status" value="1"/>
</dbReference>
<accession>A0A0E2AZK7</accession>